<evidence type="ECO:0000313" key="4">
    <source>
        <dbReference type="Proteomes" id="UP000719267"/>
    </source>
</evidence>
<gene>
    <name evidence="3" type="ORF">KW502_08220</name>
</gene>
<proteinExistence type="predicted"/>
<dbReference type="EMBL" id="JAHWDF010000007">
    <property type="protein sequence ID" value="MBW2961782.1"/>
    <property type="molecule type" value="Genomic_DNA"/>
</dbReference>
<comment type="caution">
    <text evidence="3">The sequence shown here is derived from an EMBL/GenBank/DDBJ whole genome shotgun (WGS) entry which is preliminary data.</text>
</comment>
<sequence>MNKISWGIIGCGDVAEVKSGPAFQKCEHSELLSVMRRDLEKAKDFASRHKVQHWTNQVHEILNNPKINAVYIATPPSSHLDYALKALEAGKHVYLEKPMTLNLAEALQLEIALKTSKSKLVVAHYRRKLPLFLKVKELLDQNEIGNVQFAEIKLIQPNHDKLTVETPEDWRLNTEISGGGYFYDLAPHQLDLLIHFFGKPNQIDGFASGQSNLHTTNTTVNGILKFNNNIHFQGVWAFNCEVGKRKDSCVIYGDEGVLEFSFFGDQLQLITKTHRETFSFKNPKHVQQPMIQSAIHYFLEKEANPCSVTTGLEVMKIMEKFTKS</sequence>
<dbReference type="Pfam" id="PF22725">
    <property type="entry name" value="GFO_IDH_MocA_C3"/>
    <property type="match status" value="1"/>
</dbReference>
<organism evidence="3 4">
    <name type="scientific">Mesonia aestuariivivens</name>
    <dbReference type="NCBI Taxonomy" id="2796128"/>
    <lineage>
        <taxon>Bacteria</taxon>
        <taxon>Pseudomonadati</taxon>
        <taxon>Bacteroidota</taxon>
        <taxon>Flavobacteriia</taxon>
        <taxon>Flavobacteriales</taxon>
        <taxon>Flavobacteriaceae</taxon>
        <taxon>Mesonia</taxon>
    </lineage>
</organism>
<accession>A0ABS6W1P7</accession>
<feature type="domain" description="GFO/IDH/MocA-like oxidoreductase" evidence="2">
    <location>
        <begin position="132"/>
        <end position="259"/>
    </location>
</feature>
<dbReference type="InterPro" id="IPR052515">
    <property type="entry name" value="Gfo/Idh/MocA_Oxidoreductase"/>
</dbReference>
<evidence type="ECO:0000259" key="1">
    <source>
        <dbReference type="Pfam" id="PF01408"/>
    </source>
</evidence>
<evidence type="ECO:0000313" key="3">
    <source>
        <dbReference type="EMBL" id="MBW2961782.1"/>
    </source>
</evidence>
<dbReference type="Pfam" id="PF01408">
    <property type="entry name" value="GFO_IDH_MocA"/>
    <property type="match status" value="1"/>
</dbReference>
<protein>
    <submittedName>
        <fullName evidence="3">Gfo/Idh/MocA family oxidoreductase</fullName>
    </submittedName>
</protein>
<dbReference type="PANTHER" id="PTHR43249">
    <property type="entry name" value="UDP-N-ACETYL-2-AMINO-2-DEOXY-D-GLUCURONATE OXIDASE"/>
    <property type="match status" value="1"/>
</dbReference>
<evidence type="ECO:0000259" key="2">
    <source>
        <dbReference type="Pfam" id="PF22725"/>
    </source>
</evidence>
<feature type="domain" description="Gfo/Idh/MocA-like oxidoreductase N-terminal" evidence="1">
    <location>
        <begin position="5"/>
        <end position="124"/>
    </location>
</feature>
<dbReference type="InterPro" id="IPR000683">
    <property type="entry name" value="Gfo/Idh/MocA-like_OxRdtase_N"/>
</dbReference>
<dbReference type="PANTHER" id="PTHR43249:SF1">
    <property type="entry name" value="D-GLUCOSIDE 3-DEHYDROGENASE"/>
    <property type="match status" value="1"/>
</dbReference>
<reference evidence="3 4" key="1">
    <citation type="submission" date="2021-07" db="EMBL/GenBank/DDBJ databases">
        <title>Mesonia aestuariivivens sp. nov., isolated from a tidal flat.</title>
        <authorList>
            <person name="Kim Y.-O."/>
            <person name="Yoon J.-H."/>
        </authorList>
    </citation>
    <scope>NUCLEOTIDE SEQUENCE [LARGE SCALE GENOMIC DNA]</scope>
    <source>
        <strain evidence="3 4">JHPTF-M18</strain>
    </source>
</reference>
<name>A0ABS6W1P7_9FLAO</name>
<dbReference type="InterPro" id="IPR055170">
    <property type="entry name" value="GFO_IDH_MocA-like_dom"/>
</dbReference>
<dbReference type="Proteomes" id="UP000719267">
    <property type="component" value="Unassembled WGS sequence"/>
</dbReference>
<keyword evidence="4" id="KW-1185">Reference proteome</keyword>
<dbReference type="RefSeq" id="WP_219040070.1">
    <property type="nucleotide sequence ID" value="NZ_JAHWDF010000007.1"/>
</dbReference>